<keyword evidence="5" id="KW-1185">Reference proteome</keyword>
<dbReference type="Pfam" id="PF02585">
    <property type="entry name" value="PIG-L"/>
    <property type="match status" value="1"/>
</dbReference>
<feature type="transmembrane region" description="Helical" evidence="3">
    <location>
        <begin position="121"/>
        <end position="140"/>
    </location>
</feature>
<dbReference type="InterPro" id="IPR003737">
    <property type="entry name" value="GlcNAc_PI_deacetylase-related"/>
</dbReference>
<reference evidence="4 5" key="1">
    <citation type="submission" date="2015-03" db="EMBL/GenBank/DDBJ databases">
        <title>Genomics and transcriptomics of the oil-accumulating basidiomycete yeast T. oleaginosus allow insights into substrate utilization and the diverse evolutionary trajectories of mating systems in fungi.</title>
        <authorList>
            <consortium name="DOE Joint Genome Institute"/>
            <person name="Kourist R."/>
            <person name="Kracht O."/>
            <person name="Bracharz F."/>
            <person name="Lipzen A."/>
            <person name="Nolan M."/>
            <person name="Ohm R."/>
            <person name="Grigoriev I."/>
            <person name="Sun S."/>
            <person name="Heitman J."/>
            <person name="Bruck T."/>
            <person name="Nowrousian M."/>
        </authorList>
    </citation>
    <scope>NUCLEOTIDE SEQUENCE [LARGE SCALE GENOMIC DNA]</scope>
    <source>
        <strain evidence="4 5">IBC0246</strain>
    </source>
</reference>
<keyword evidence="3" id="KW-0472">Membrane</keyword>
<evidence type="ECO:0000256" key="2">
    <source>
        <dbReference type="ARBA" id="ARBA00012176"/>
    </source>
</evidence>
<comment type="similarity">
    <text evidence="1">Belongs to the PIGL family.</text>
</comment>
<dbReference type="GO" id="GO:0016020">
    <property type="term" value="C:membrane"/>
    <property type="evidence" value="ECO:0007669"/>
    <property type="project" value="GOC"/>
</dbReference>
<evidence type="ECO:0000313" key="5">
    <source>
        <dbReference type="Proteomes" id="UP000053611"/>
    </source>
</evidence>
<gene>
    <name evidence="4" type="ORF">CC85DRAFT_282994</name>
</gene>
<dbReference type="GO" id="GO:0000225">
    <property type="term" value="F:N-acetylglucosaminylphosphatidylinositol deacetylase activity"/>
    <property type="evidence" value="ECO:0007669"/>
    <property type="project" value="UniProtKB-EC"/>
</dbReference>
<name>A0A0J0XVI6_9TREE</name>
<keyword evidence="3" id="KW-0812">Transmembrane</keyword>
<feature type="transmembrane region" description="Helical" evidence="3">
    <location>
        <begin position="28"/>
        <end position="54"/>
    </location>
</feature>
<dbReference type="AlphaFoldDB" id="A0A0J0XVI6"/>
<dbReference type="GO" id="GO:0006506">
    <property type="term" value="P:GPI anchor biosynthetic process"/>
    <property type="evidence" value="ECO:0007669"/>
    <property type="project" value="UniProtKB-UniPathway"/>
</dbReference>
<evidence type="ECO:0000256" key="3">
    <source>
        <dbReference type="SAM" id="Phobius"/>
    </source>
</evidence>
<dbReference type="RefSeq" id="XP_018281578.1">
    <property type="nucleotide sequence ID" value="XM_018422179.1"/>
</dbReference>
<dbReference type="UniPathway" id="UPA00196"/>
<dbReference type="GeneID" id="28982782"/>
<dbReference type="SUPFAM" id="SSF102588">
    <property type="entry name" value="LmbE-like"/>
    <property type="match status" value="1"/>
</dbReference>
<dbReference type="GO" id="GO:0005783">
    <property type="term" value="C:endoplasmic reticulum"/>
    <property type="evidence" value="ECO:0007669"/>
    <property type="project" value="TreeGrafter"/>
</dbReference>
<protein>
    <recommendedName>
        <fullName evidence="2">N-acetylglucosaminylphosphatidylinositol deacetylase</fullName>
        <ecNumber evidence="2">3.5.1.89</ecNumber>
    </recommendedName>
</protein>
<dbReference type="EMBL" id="KQ087183">
    <property type="protein sequence ID" value="KLT45087.1"/>
    <property type="molecule type" value="Genomic_DNA"/>
</dbReference>
<dbReference type="Proteomes" id="UP000053611">
    <property type="component" value="Unassembled WGS sequence"/>
</dbReference>
<evidence type="ECO:0000313" key="4">
    <source>
        <dbReference type="EMBL" id="KLT45087.1"/>
    </source>
</evidence>
<dbReference type="InterPro" id="IPR024078">
    <property type="entry name" value="LmbE-like_dom_sf"/>
</dbReference>
<evidence type="ECO:0000256" key="1">
    <source>
        <dbReference type="ARBA" id="ARBA00006066"/>
    </source>
</evidence>
<proteinExistence type="inferred from homology"/>
<organism evidence="4 5">
    <name type="scientific">Cutaneotrichosporon oleaginosum</name>
    <dbReference type="NCBI Taxonomy" id="879819"/>
    <lineage>
        <taxon>Eukaryota</taxon>
        <taxon>Fungi</taxon>
        <taxon>Dikarya</taxon>
        <taxon>Basidiomycota</taxon>
        <taxon>Agaricomycotina</taxon>
        <taxon>Tremellomycetes</taxon>
        <taxon>Trichosporonales</taxon>
        <taxon>Trichosporonaceae</taxon>
        <taxon>Cutaneotrichosporon</taxon>
    </lineage>
</organism>
<dbReference type="Gene3D" id="3.40.50.10320">
    <property type="entry name" value="LmbE-like"/>
    <property type="match status" value="1"/>
</dbReference>
<dbReference type="PANTHER" id="PTHR12993">
    <property type="entry name" value="N-ACETYLGLUCOSAMINYL-PHOSPHATIDYLINOSITOL DE-N-ACETYLASE-RELATED"/>
    <property type="match status" value="1"/>
</dbReference>
<sequence>MTFLETARRTWTLLVAPELPTPFNYVPLVFRLLALAIAAPFVLFIMLEMVAYVITRTLRISISNLRVPRSPPAAPRDLEDDTITDQLAASKTPAETPGSTKGQPFARAFGAATPRGATTGALLLLAALFAAGVAGFQFIVTRANERTALALAEGFDRPAVLVLTAHPDDEAMFFGPTILNLVAAGWDVLPVCMSTGNAAGFGGVRSLELLESYARLGVSTPPVLLDNPLLPDSMGADGAWDPAYIAELVAPIASSSGATHLLTFDDAGVTQHPNHIALAHARAHLRLESLLLHSPRLATKFTGVGWAIFVAARDALRRGPSHHATFVSTPAQYAQTLYAMRAHASQLVWFRWLYVAFSRLMWVNQFN</sequence>
<dbReference type="EC" id="3.5.1.89" evidence="2"/>
<keyword evidence="3" id="KW-1133">Transmembrane helix</keyword>
<dbReference type="OrthoDB" id="440160at2759"/>
<dbReference type="PANTHER" id="PTHR12993:SF11">
    <property type="entry name" value="N-ACETYLGLUCOSAMINYL-PHOSPHATIDYLINOSITOL DE-N-ACETYLASE"/>
    <property type="match status" value="1"/>
</dbReference>
<dbReference type="STRING" id="879819.A0A0J0XVI6"/>
<accession>A0A0J0XVI6</accession>